<dbReference type="GO" id="GO:0006302">
    <property type="term" value="P:double-strand break repair"/>
    <property type="evidence" value="ECO:0007669"/>
    <property type="project" value="TreeGrafter"/>
</dbReference>
<evidence type="ECO:0000256" key="5">
    <source>
        <dbReference type="ARBA" id="ARBA00023204"/>
    </source>
</evidence>
<dbReference type="InterPro" id="IPR003717">
    <property type="entry name" value="RecO"/>
</dbReference>
<accession>A0A0R2JCU7</accession>
<dbReference type="PATRIC" id="fig|1616.3.peg.942"/>
<keyword evidence="3 7" id="KW-0227">DNA damage</keyword>
<dbReference type="Pfam" id="PF11967">
    <property type="entry name" value="RecO_N"/>
    <property type="match status" value="1"/>
</dbReference>
<dbReference type="HAMAP" id="MF_00201">
    <property type="entry name" value="RecO"/>
    <property type="match status" value="1"/>
</dbReference>
<keyword evidence="10" id="KW-1185">Reference proteome</keyword>
<dbReference type="PANTHER" id="PTHR33991">
    <property type="entry name" value="DNA REPAIR PROTEIN RECO"/>
    <property type="match status" value="1"/>
</dbReference>
<dbReference type="OrthoDB" id="9797083at2"/>
<dbReference type="EMBL" id="JQBP01000003">
    <property type="protein sequence ID" value="KRN75160.1"/>
    <property type="molecule type" value="Genomic_DNA"/>
</dbReference>
<dbReference type="AlphaFoldDB" id="A0A0R2JCU7"/>
<keyword evidence="4 7" id="KW-0233">DNA recombination</keyword>
<dbReference type="GO" id="GO:0006310">
    <property type="term" value="P:DNA recombination"/>
    <property type="evidence" value="ECO:0007669"/>
    <property type="project" value="UniProtKB-UniRule"/>
</dbReference>
<dbReference type="InterPro" id="IPR037278">
    <property type="entry name" value="ARFGAP/RecO"/>
</dbReference>
<keyword evidence="5 7" id="KW-0234">DNA repair</keyword>
<dbReference type="RefSeq" id="WP_057755387.1">
    <property type="nucleotide sequence ID" value="NZ_JQBP01000003.1"/>
</dbReference>
<dbReference type="SUPFAM" id="SSF57863">
    <property type="entry name" value="ArfGap/RecO-like zinc finger"/>
    <property type="match status" value="1"/>
</dbReference>
<dbReference type="Proteomes" id="UP000051655">
    <property type="component" value="Unassembled WGS sequence"/>
</dbReference>
<evidence type="ECO:0000313" key="10">
    <source>
        <dbReference type="Proteomes" id="UP000051655"/>
    </source>
</evidence>
<comment type="caution">
    <text evidence="9">The sequence shown here is derived from an EMBL/GenBank/DDBJ whole genome shotgun (WGS) entry which is preliminary data.</text>
</comment>
<dbReference type="InterPro" id="IPR042242">
    <property type="entry name" value="RecO_C"/>
</dbReference>
<organism evidence="9 10">
    <name type="scientific">Weissella kandleri</name>
    <dbReference type="NCBI Taxonomy" id="1616"/>
    <lineage>
        <taxon>Bacteria</taxon>
        <taxon>Bacillati</taxon>
        <taxon>Bacillota</taxon>
        <taxon>Bacilli</taxon>
        <taxon>Lactobacillales</taxon>
        <taxon>Lactobacillaceae</taxon>
        <taxon>Weissella</taxon>
    </lineage>
</organism>
<dbReference type="PANTHER" id="PTHR33991:SF1">
    <property type="entry name" value="DNA REPAIR PROTEIN RECO"/>
    <property type="match status" value="1"/>
</dbReference>
<evidence type="ECO:0000256" key="4">
    <source>
        <dbReference type="ARBA" id="ARBA00023172"/>
    </source>
</evidence>
<evidence type="ECO:0000256" key="6">
    <source>
        <dbReference type="ARBA" id="ARBA00033409"/>
    </source>
</evidence>
<dbReference type="Pfam" id="PF02565">
    <property type="entry name" value="RecO_C"/>
    <property type="match status" value="1"/>
</dbReference>
<dbReference type="InterPro" id="IPR022572">
    <property type="entry name" value="DNA_rep/recomb_RecO_N"/>
</dbReference>
<comment type="function">
    <text evidence="7">Involved in DNA repair and RecF pathway recombination.</text>
</comment>
<evidence type="ECO:0000256" key="3">
    <source>
        <dbReference type="ARBA" id="ARBA00022763"/>
    </source>
</evidence>
<gene>
    <name evidence="7" type="primary">recO</name>
    <name evidence="9" type="ORF">IV73_GL000921</name>
</gene>
<dbReference type="Gene3D" id="1.20.1440.120">
    <property type="entry name" value="Recombination protein O, C-terminal domain"/>
    <property type="match status" value="1"/>
</dbReference>
<evidence type="ECO:0000256" key="1">
    <source>
        <dbReference type="ARBA" id="ARBA00007452"/>
    </source>
</evidence>
<comment type="similarity">
    <text evidence="1 7">Belongs to the RecO family.</text>
</comment>
<protein>
    <recommendedName>
        <fullName evidence="2 7">DNA repair protein RecO</fullName>
    </recommendedName>
    <alternativeName>
        <fullName evidence="6 7">Recombination protein O</fullName>
    </alternativeName>
</protein>
<feature type="domain" description="DNA replication/recombination mediator RecO N-terminal" evidence="8">
    <location>
        <begin position="7"/>
        <end position="78"/>
    </location>
</feature>
<proteinExistence type="inferred from homology"/>
<evidence type="ECO:0000313" key="9">
    <source>
        <dbReference type="EMBL" id="KRN75160.1"/>
    </source>
</evidence>
<evidence type="ECO:0000259" key="8">
    <source>
        <dbReference type="Pfam" id="PF11967"/>
    </source>
</evidence>
<dbReference type="Gene3D" id="2.40.50.140">
    <property type="entry name" value="Nucleic acid-binding proteins"/>
    <property type="match status" value="1"/>
</dbReference>
<dbReference type="SUPFAM" id="SSF50249">
    <property type="entry name" value="Nucleic acid-binding proteins"/>
    <property type="match status" value="1"/>
</dbReference>
<dbReference type="NCBIfam" id="TIGR00613">
    <property type="entry name" value="reco"/>
    <property type="match status" value="1"/>
</dbReference>
<sequence length="265" mass="30262">MADQPLTTFHGIVMYQREHKERDLLVKILTREAGKKMFFVKSGKSKRNRFSAELQPLAQATYEGTLNQRGLSFITDIKAQQAQPEFMEDIELNAYGVYILGLIDSAFVDNQPLSAWYDLAALGLEKLKQGASRQGIANYFELALLPAFGVQMVFNHCVICGRRDLPLDFSDHYHGAICQNHFDQDLERWHINPRAMLILGRLATVPLKQIGTLRLKPETTSEMARLMNHIYDDQVGVHLKSKSFIQKLNLWQARLSERPSSEETP</sequence>
<evidence type="ECO:0000256" key="7">
    <source>
        <dbReference type="HAMAP-Rule" id="MF_00201"/>
    </source>
</evidence>
<evidence type="ECO:0000256" key="2">
    <source>
        <dbReference type="ARBA" id="ARBA00021310"/>
    </source>
</evidence>
<dbReference type="STRING" id="1616.IV73_GL000921"/>
<name>A0A0R2JCU7_9LACO</name>
<dbReference type="GO" id="GO:0043590">
    <property type="term" value="C:bacterial nucleoid"/>
    <property type="evidence" value="ECO:0007669"/>
    <property type="project" value="TreeGrafter"/>
</dbReference>
<dbReference type="InterPro" id="IPR012340">
    <property type="entry name" value="NA-bd_OB-fold"/>
</dbReference>
<reference evidence="9 10" key="1">
    <citation type="journal article" date="2015" name="Genome Announc.">
        <title>Expanding the biotechnology potential of lactobacilli through comparative genomics of 213 strains and associated genera.</title>
        <authorList>
            <person name="Sun Z."/>
            <person name="Harris H.M."/>
            <person name="McCann A."/>
            <person name="Guo C."/>
            <person name="Argimon S."/>
            <person name="Zhang W."/>
            <person name="Yang X."/>
            <person name="Jeffery I.B."/>
            <person name="Cooney J.C."/>
            <person name="Kagawa T.F."/>
            <person name="Liu W."/>
            <person name="Song Y."/>
            <person name="Salvetti E."/>
            <person name="Wrobel A."/>
            <person name="Rasinkangas P."/>
            <person name="Parkhill J."/>
            <person name="Rea M.C."/>
            <person name="O'Sullivan O."/>
            <person name="Ritari J."/>
            <person name="Douillard F.P."/>
            <person name="Paul Ross R."/>
            <person name="Yang R."/>
            <person name="Briner A.E."/>
            <person name="Felis G.E."/>
            <person name="de Vos W.M."/>
            <person name="Barrangou R."/>
            <person name="Klaenhammer T.R."/>
            <person name="Caufield P.W."/>
            <person name="Cui Y."/>
            <person name="Zhang H."/>
            <person name="O'Toole P.W."/>
        </authorList>
    </citation>
    <scope>NUCLEOTIDE SEQUENCE [LARGE SCALE GENOMIC DNA]</scope>
    <source>
        <strain evidence="9 10">DSM 20593</strain>
    </source>
</reference>